<dbReference type="AlphaFoldDB" id="A0A9P3F7N2"/>
<keyword evidence="2" id="KW-0479">Metal-binding</keyword>
<proteinExistence type="predicted"/>
<evidence type="ECO:0000256" key="5">
    <source>
        <dbReference type="ARBA" id="ARBA00023163"/>
    </source>
</evidence>
<dbReference type="OrthoDB" id="3037908at2759"/>
<comment type="caution">
    <text evidence="9">The sequence shown here is derived from an EMBL/GenBank/DDBJ whole genome shotgun (WGS) entry which is preliminary data.</text>
</comment>
<dbReference type="SUPFAM" id="SSF57701">
    <property type="entry name" value="Zn2/Cys6 DNA-binding domain"/>
    <property type="match status" value="1"/>
</dbReference>
<dbReference type="SMART" id="SM00906">
    <property type="entry name" value="Fungal_trans"/>
    <property type="match status" value="1"/>
</dbReference>
<evidence type="ECO:0000256" key="1">
    <source>
        <dbReference type="ARBA" id="ARBA00004123"/>
    </source>
</evidence>
<feature type="region of interest" description="Disordered" evidence="7">
    <location>
        <begin position="80"/>
        <end position="135"/>
    </location>
</feature>
<organism evidence="9 10">
    <name type="scientific">Cercospora kikuchii</name>
    <dbReference type="NCBI Taxonomy" id="84275"/>
    <lineage>
        <taxon>Eukaryota</taxon>
        <taxon>Fungi</taxon>
        <taxon>Dikarya</taxon>
        <taxon>Ascomycota</taxon>
        <taxon>Pezizomycotina</taxon>
        <taxon>Dothideomycetes</taxon>
        <taxon>Dothideomycetidae</taxon>
        <taxon>Mycosphaerellales</taxon>
        <taxon>Mycosphaerellaceae</taxon>
        <taxon>Cercospora</taxon>
    </lineage>
</organism>
<dbReference type="GO" id="GO:0000981">
    <property type="term" value="F:DNA-binding transcription factor activity, RNA polymerase II-specific"/>
    <property type="evidence" value="ECO:0007669"/>
    <property type="project" value="InterPro"/>
</dbReference>
<dbReference type="InterPro" id="IPR007219">
    <property type="entry name" value="XnlR_reg_dom"/>
</dbReference>
<dbReference type="GO" id="GO:0008270">
    <property type="term" value="F:zinc ion binding"/>
    <property type="evidence" value="ECO:0007669"/>
    <property type="project" value="InterPro"/>
</dbReference>
<feature type="region of interest" description="Disordered" evidence="7">
    <location>
        <begin position="1"/>
        <end position="46"/>
    </location>
</feature>
<protein>
    <recommendedName>
        <fullName evidence="8">Zn(2)-C6 fungal-type domain-containing protein</fullName>
    </recommendedName>
</protein>
<dbReference type="PROSITE" id="PS50048">
    <property type="entry name" value="ZN2_CY6_FUNGAL_2"/>
    <property type="match status" value="1"/>
</dbReference>
<dbReference type="GO" id="GO:0045944">
    <property type="term" value="P:positive regulation of transcription by RNA polymerase II"/>
    <property type="evidence" value="ECO:0007669"/>
    <property type="project" value="TreeGrafter"/>
</dbReference>
<feature type="domain" description="Zn(2)-C6 fungal-type" evidence="8">
    <location>
        <begin position="47"/>
        <end position="76"/>
    </location>
</feature>
<keyword evidence="3" id="KW-0805">Transcription regulation</keyword>
<feature type="compositionally biased region" description="Polar residues" evidence="7">
    <location>
        <begin position="90"/>
        <end position="115"/>
    </location>
</feature>
<gene>
    <name evidence="9" type="ORF">CKM354_000031000</name>
</gene>
<dbReference type="Proteomes" id="UP000825890">
    <property type="component" value="Unassembled WGS sequence"/>
</dbReference>
<evidence type="ECO:0000256" key="4">
    <source>
        <dbReference type="ARBA" id="ARBA00023125"/>
    </source>
</evidence>
<name>A0A9P3F7N2_9PEZI</name>
<dbReference type="PANTHER" id="PTHR47540:SF2">
    <property type="entry name" value="ZN(II)2CYS6 TRANSCRIPTION FACTOR (EUROFUNG)"/>
    <property type="match status" value="1"/>
</dbReference>
<keyword evidence="5" id="KW-0804">Transcription</keyword>
<evidence type="ECO:0000256" key="2">
    <source>
        <dbReference type="ARBA" id="ARBA00022723"/>
    </source>
</evidence>
<dbReference type="CDD" id="cd00067">
    <property type="entry name" value="GAL4"/>
    <property type="match status" value="1"/>
</dbReference>
<sequence>MYAVWNSAPEDGADGLSPSLTNGTPAAKRRRVSENENGRRTTKATRACDLCKAKKARCSGSKPCAKCSVRGLECTYESQYLRGRPPTPPSSTIEVSTRPQEQQEQNKATNASRRSPSGDADEQHPVSLSRSSPELEAAEINGQYVDRTSGLSFLERARSRLKARQSSRIEGFHQPLTAAGDKPLLDSTLDGSPTSPAVLPNIPDQDRAAELLDLYFEVCVASYKPLHKPTVDGWYSTLTQNIAQGKPMTESIGNARVAVLFGVFAVATYHAQKSSGVSDDVASLSTSDSFFRCSTALTETETGTPHLESAQARLLQVFYLLATCRMNRAWYIFGNLIQILSALGMHRRSRRRIRPSHSAPEFIYAQCRIRTFWSTYILDRYMGVVLGRPRHFHDKDIDQDYPARIDDNDQDTTFSHYEELDSDSECHLDGFIWNIKLAQLVDEISDSLYAIKPSPEASRIEIARAFAAKLEIWHKSLPALLKAKPTSLARGFRRQCVAVKMAHQHAILHLYRPFLLGRSRTEDTSAGDTMLSFRKESTRHCIQAARTVMRTIDDLAREGKVWGAYWWSHYVAFCALTVAYCHLAQATATNSPSRRYSIILEELQSHVLVQRASNTRRSSKVGDANVPITFVGATDSGETNNDIGGPTLMADVTVDDVPQSGNTDFMSDGLHDPFMDWQTSDWLELDASAYGVIPGLSPDFQWLHSA</sequence>
<dbReference type="InterPro" id="IPR036864">
    <property type="entry name" value="Zn2-C6_fun-type_DNA-bd_sf"/>
</dbReference>
<reference evidence="9 10" key="1">
    <citation type="submission" date="2021-01" db="EMBL/GenBank/DDBJ databases">
        <title>Cercospora kikuchii MAFF 305040 whole genome shotgun sequence.</title>
        <authorList>
            <person name="Kashiwa T."/>
            <person name="Suzuki T."/>
        </authorList>
    </citation>
    <scope>NUCLEOTIDE SEQUENCE [LARGE SCALE GENOMIC DNA]</scope>
    <source>
        <strain evidence="9 10">MAFF 305040</strain>
    </source>
</reference>
<dbReference type="GeneID" id="68285885"/>
<evidence type="ECO:0000313" key="10">
    <source>
        <dbReference type="Proteomes" id="UP000825890"/>
    </source>
</evidence>
<comment type="subcellular location">
    <subcellularLocation>
        <location evidence="1">Nucleus</location>
    </subcellularLocation>
</comment>
<dbReference type="InterPro" id="IPR001138">
    <property type="entry name" value="Zn2Cys6_DnaBD"/>
</dbReference>
<keyword evidence="6" id="KW-0539">Nucleus</keyword>
<dbReference type="Gene3D" id="4.10.240.10">
    <property type="entry name" value="Zn(2)-C6 fungal-type DNA-binding domain"/>
    <property type="match status" value="1"/>
</dbReference>
<dbReference type="GO" id="GO:0006351">
    <property type="term" value="P:DNA-templated transcription"/>
    <property type="evidence" value="ECO:0007669"/>
    <property type="project" value="InterPro"/>
</dbReference>
<dbReference type="Pfam" id="PF04082">
    <property type="entry name" value="Fungal_trans"/>
    <property type="match status" value="1"/>
</dbReference>
<evidence type="ECO:0000256" key="7">
    <source>
        <dbReference type="SAM" id="MobiDB-lite"/>
    </source>
</evidence>
<dbReference type="RefSeq" id="XP_044651330.1">
    <property type="nucleotide sequence ID" value="XM_044795395.1"/>
</dbReference>
<dbReference type="CDD" id="cd12148">
    <property type="entry name" value="fungal_TF_MHR"/>
    <property type="match status" value="1"/>
</dbReference>
<evidence type="ECO:0000256" key="3">
    <source>
        <dbReference type="ARBA" id="ARBA00023015"/>
    </source>
</evidence>
<evidence type="ECO:0000259" key="8">
    <source>
        <dbReference type="PROSITE" id="PS50048"/>
    </source>
</evidence>
<keyword evidence="10" id="KW-1185">Reference proteome</keyword>
<dbReference type="PROSITE" id="PS00463">
    <property type="entry name" value="ZN2_CY6_FUNGAL_1"/>
    <property type="match status" value="1"/>
</dbReference>
<keyword evidence="4" id="KW-0238">DNA-binding</keyword>
<evidence type="ECO:0000313" key="9">
    <source>
        <dbReference type="EMBL" id="GIZ36843.1"/>
    </source>
</evidence>
<accession>A0A9P3F7N2</accession>
<dbReference type="InterPro" id="IPR051711">
    <property type="entry name" value="Stress_Response_Reg"/>
</dbReference>
<dbReference type="GO" id="GO:0005634">
    <property type="term" value="C:nucleus"/>
    <property type="evidence" value="ECO:0007669"/>
    <property type="project" value="UniProtKB-SubCell"/>
</dbReference>
<evidence type="ECO:0000256" key="6">
    <source>
        <dbReference type="ARBA" id="ARBA00023242"/>
    </source>
</evidence>
<dbReference type="GO" id="GO:0043565">
    <property type="term" value="F:sequence-specific DNA binding"/>
    <property type="evidence" value="ECO:0007669"/>
    <property type="project" value="TreeGrafter"/>
</dbReference>
<dbReference type="SMART" id="SM00066">
    <property type="entry name" value="GAL4"/>
    <property type="match status" value="1"/>
</dbReference>
<dbReference type="PANTHER" id="PTHR47540">
    <property type="entry name" value="THIAMINE REPRESSIBLE GENES REGULATORY PROTEIN THI5"/>
    <property type="match status" value="1"/>
</dbReference>
<dbReference type="EMBL" id="BOLY01000001">
    <property type="protein sequence ID" value="GIZ36843.1"/>
    <property type="molecule type" value="Genomic_DNA"/>
</dbReference>
<dbReference type="Pfam" id="PF00172">
    <property type="entry name" value="Zn_clus"/>
    <property type="match status" value="1"/>
</dbReference>